<evidence type="ECO:0000313" key="3">
    <source>
        <dbReference type="Proteomes" id="UP000247346"/>
    </source>
</evidence>
<dbReference type="InterPro" id="IPR055507">
    <property type="entry name" value="DUF7079"/>
</dbReference>
<evidence type="ECO:0000313" key="2">
    <source>
        <dbReference type="EMBL" id="PPU82606.1"/>
    </source>
</evidence>
<dbReference type="Proteomes" id="UP000247346">
    <property type="component" value="Unassembled WGS sequence"/>
</dbReference>
<name>A0A2P5Z494_9XANT</name>
<dbReference type="Pfam" id="PF23296">
    <property type="entry name" value="DUF7079"/>
    <property type="match status" value="1"/>
</dbReference>
<proteinExistence type="predicted"/>
<dbReference type="OrthoDB" id="8684941at2"/>
<feature type="domain" description="DUF7079" evidence="1">
    <location>
        <begin position="8"/>
        <end position="106"/>
    </location>
</feature>
<dbReference type="GeneID" id="93880861"/>
<evidence type="ECO:0000259" key="1">
    <source>
        <dbReference type="Pfam" id="PF23296"/>
    </source>
</evidence>
<sequence length="117" mass="13151">MSATDLAARRAVWDTLAELYLDDAVDARHAQIAAVLAASPFATDTLWQMLREDVHPRLAPNLLTPAGAWQGIDGDWLSAAIEQRRGAHRVSAWCTRDYPRRQWRLLLPQVLAQRASH</sequence>
<organism evidence="2 3">
    <name type="scientific">Xanthomonas sacchari</name>
    <dbReference type="NCBI Taxonomy" id="56458"/>
    <lineage>
        <taxon>Bacteria</taxon>
        <taxon>Pseudomonadati</taxon>
        <taxon>Pseudomonadota</taxon>
        <taxon>Gammaproteobacteria</taxon>
        <taxon>Lysobacterales</taxon>
        <taxon>Lysobacteraceae</taxon>
        <taxon>Xanthomonas</taxon>
    </lineage>
</organism>
<gene>
    <name evidence="2" type="ORF">XsacCFBP4641_10630</name>
</gene>
<comment type="caution">
    <text evidence="2">The sequence shown here is derived from an EMBL/GenBank/DDBJ whole genome shotgun (WGS) entry which is preliminary data.</text>
</comment>
<accession>A0A2P5Z494</accession>
<dbReference type="AlphaFoldDB" id="A0A2P5Z494"/>
<dbReference type="STRING" id="56458.SB85_14765"/>
<protein>
    <recommendedName>
        <fullName evidence="1">DUF7079 domain-containing protein</fullName>
    </recommendedName>
</protein>
<reference evidence="2 3" key="1">
    <citation type="submission" date="2016-08" db="EMBL/GenBank/DDBJ databases">
        <authorList>
            <person name="Seilhamer J.J."/>
        </authorList>
    </citation>
    <scope>NUCLEOTIDE SEQUENCE [LARGE SCALE GENOMIC DNA]</scope>
    <source>
        <strain evidence="2 3">CFBP4641</strain>
    </source>
</reference>
<dbReference type="RefSeq" id="WP_010341867.1">
    <property type="nucleotide sequence ID" value="NZ_CP132343.1"/>
</dbReference>
<dbReference type="EMBL" id="MDEK01000008">
    <property type="protein sequence ID" value="PPU82606.1"/>
    <property type="molecule type" value="Genomic_DNA"/>
</dbReference>